<feature type="domain" description="Ketoreductase" evidence="6">
    <location>
        <begin position="28"/>
        <end position="210"/>
    </location>
</feature>
<dbReference type="EMBL" id="FJ381683">
    <property type="protein sequence ID" value="ACJ13442.1"/>
    <property type="molecule type" value="mRNA"/>
</dbReference>
<dbReference type="Pfam" id="PF00106">
    <property type="entry name" value="adh_short"/>
    <property type="match status" value="1"/>
</dbReference>
<dbReference type="InterPro" id="IPR036291">
    <property type="entry name" value="NAD(P)-bd_dom_sf"/>
</dbReference>
<dbReference type="InterPro" id="IPR002347">
    <property type="entry name" value="SDR_fam"/>
</dbReference>
<dbReference type="FunFam" id="3.40.50.720:FF:000084">
    <property type="entry name" value="Short-chain dehydrogenase reductase"/>
    <property type="match status" value="1"/>
</dbReference>
<evidence type="ECO:0000256" key="3">
    <source>
        <dbReference type="ARBA" id="ARBA00037096"/>
    </source>
</evidence>
<dbReference type="SUPFAM" id="SSF51735">
    <property type="entry name" value="NAD(P)-binding Rossmann-fold domains"/>
    <property type="match status" value="1"/>
</dbReference>
<dbReference type="GO" id="GO:0016491">
    <property type="term" value="F:oxidoreductase activity"/>
    <property type="evidence" value="ECO:0007669"/>
    <property type="project" value="UniProtKB-KW"/>
</dbReference>
<evidence type="ECO:0000259" key="6">
    <source>
        <dbReference type="SMART" id="SM00822"/>
    </source>
</evidence>
<dbReference type="InterPro" id="IPR020904">
    <property type="entry name" value="Sc_DH/Rdtase_CS"/>
</dbReference>
<dbReference type="PANTHER" id="PTHR44196:SF1">
    <property type="entry name" value="DEHYDROGENASE_REDUCTASE SDR FAMILY MEMBER 7B"/>
    <property type="match status" value="1"/>
</dbReference>
<comment type="similarity">
    <text evidence="1 4">Belongs to the short-chain dehydrogenases/reductases (SDR) family.</text>
</comment>
<dbReference type="InterPro" id="IPR057326">
    <property type="entry name" value="KR_dom"/>
</dbReference>
<sequence length="266" mass="28501">MTSKSDSADDNGARKKQRLDESGGISGGVMLVTGASSGVGAAIVKHYASLGWKVAAIARRKELLLQVCQTAGSNATAFECDVADRSQVAACVRDAVEKLGPIDVLVNNAAVGHDGRPFWELEVDDIDRVLDVNLKGSMYVTHAVLKGMVSANRGRIFAIASVAGTWGIPNESCYVASKHGMVGFMDTLANETRSTGVVVSTICPGGIDTPWWTKEHPYGGDKSHSAGETGMLIQPEEIIDLMDYQLKLPANRVLKRVVFFPKGEWH</sequence>
<name>B8XIJ9_KARVE</name>
<evidence type="ECO:0000313" key="7">
    <source>
        <dbReference type="EMBL" id="ACJ13442.1"/>
    </source>
</evidence>
<reference evidence="7" key="1">
    <citation type="journal article" date="2009" name="PLoS ONE">
        <title>Retrieval of missing spliced leader in dinoflagellates.</title>
        <authorList>
            <person name="Zhang H."/>
            <person name="Lin S."/>
        </authorList>
    </citation>
    <scope>NUCLEOTIDE SEQUENCE</scope>
    <source>
        <strain evidence="7">CCMP2778</strain>
    </source>
</reference>
<organism evidence="7">
    <name type="scientific">Karlodinium veneficum</name>
    <name type="common">Dinoflagellate</name>
    <name type="synonym">Karlodinium micrum</name>
    <dbReference type="NCBI Taxonomy" id="407301"/>
    <lineage>
        <taxon>Eukaryota</taxon>
        <taxon>Sar</taxon>
        <taxon>Alveolata</taxon>
        <taxon>Dinophyceae</taxon>
        <taxon>Gymnodiniales</taxon>
        <taxon>Kareniaceae</taxon>
        <taxon>Karlodinium</taxon>
    </lineage>
</organism>
<proteinExistence type="evidence at transcript level"/>
<comment type="function">
    <text evidence="3">Putative oxidoreductase.</text>
</comment>
<dbReference type="PRINTS" id="PR00080">
    <property type="entry name" value="SDRFAMILY"/>
</dbReference>
<dbReference type="Gene3D" id="3.40.50.720">
    <property type="entry name" value="NAD(P)-binding Rossmann-like Domain"/>
    <property type="match status" value="1"/>
</dbReference>
<evidence type="ECO:0000256" key="1">
    <source>
        <dbReference type="ARBA" id="ARBA00006484"/>
    </source>
</evidence>
<feature type="region of interest" description="Disordered" evidence="5">
    <location>
        <begin position="1"/>
        <end position="21"/>
    </location>
</feature>
<evidence type="ECO:0000256" key="4">
    <source>
        <dbReference type="RuleBase" id="RU000363"/>
    </source>
</evidence>
<dbReference type="AlphaFoldDB" id="B8XIJ9"/>
<dbReference type="CDD" id="cd05233">
    <property type="entry name" value="SDR_c"/>
    <property type="match status" value="1"/>
</dbReference>
<keyword evidence="2" id="KW-0560">Oxidoreductase</keyword>
<dbReference type="PRINTS" id="PR00081">
    <property type="entry name" value="GDHRDH"/>
</dbReference>
<evidence type="ECO:0000256" key="2">
    <source>
        <dbReference type="ARBA" id="ARBA00023002"/>
    </source>
</evidence>
<protein>
    <submittedName>
        <fullName evidence="7">Ketoacyl-reductase like protein</fullName>
    </submittedName>
</protein>
<dbReference type="GO" id="GO:0016020">
    <property type="term" value="C:membrane"/>
    <property type="evidence" value="ECO:0007669"/>
    <property type="project" value="TreeGrafter"/>
</dbReference>
<evidence type="ECO:0000256" key="5">
    <source>
        <dbReference type="SAM" id="MobiDB-lite"/>
    </source>
</evidence>
<dbReference type="SMART" id="SM00822">
    <property type="entry name" value="PKS_KR"/>
    <property type="match status" value="1"/>
</dbReference>
<dbReference type="PROSITE" id="PS00061">
    <property type="entry name" value="ADH_SHORT"/>
    <property type="match status" value="1"/>
</dbReference>
<dbReference type="PANTHER" id="PTHR44196">
    <property type="entry name" value="DEHYDROGENASE/REDUCTASE SDR FAMILY MEMBER 7B"/>
    <property type="match status" value="1"/>
</dbReference>
<accession>B8XIJ9</accession>